<gene>
    <name evidence="3" type="primary">abnA_1</name>
    <name evidence="2" type="synonym">abnA_0</name>
    <name evidence="3" type="ORF">CM83_80702</name>
    <name evidence="2" type="ORF">CM83_80703</name>
</gene>
<feature type="chain" id="PRO_5007389337" evidence="1">
    <location>
        <begin position="19"/>
        <end position="218"/>
    </location>
</feature>
<feature type="signal peptide" evidence="1">
    <location>
        <begin position="1"/>
        <end position="18"/>
    </location>
</feature>
<sequence length="218" mass="24548">MLLKLFVVFATCVAQGLGYCVNGSSAFDSMLQGYSTDLEVDRLQYFYPIESQSEHPLSILGVNLPLGVSLDLSNGVLGPLDLISRTNDAEKCTSGISTSITSIIKYDNLALTFWGMTAKFLFWEMKAKTTINLVPCFNTEFTNVRYLGTNCSMTLFEWQDTCDPHVNISIPYHSWTDYFVGFFVRRALNSSPLPQQAKNQMKTYINLFLTKYWCGLGL</sequence>
<proteinExistence type="predicted"/>
<evidence type="ECO:0000313" key="3">
    <source>
        <dbReference type="EMBL" id="JAG15961.1"/>
    </source>
</evidence>
<name>A0A0A9X8J7_LYGHE</name>
<keyword evidence="1" id="KW-0732">Signal</keyword>
<evidence type="ECO:0000256" key="1">
    <source>
        <dbReference type="SAM" id="SignalP"/>
    </source>
</evidence>
<dbReference type="EMBL" id="GBHO01027643">
    <property type="protein sequence ID" value="JAG15961.1"/>
    <property type="molecule type" value="Transcribed_RNA"/>
</dbReference>
<reference evidence="3" key="2">
    <citation type="submission" date="2014-07" db="EMBL/GenBank/DDBJ databases">
        <authorList>
            <person name="Hull J."/>
        </authorList>
    </citation>
    <scope>NUCLEOTIDE SEQUENCE</scope>
</reference>
<dbReference type="AlphaFoldDB" id="A0A0A9X8J7"/>
<reference evidence="3" key="1">
    <citation type="journal article" date="2014" name="PLoS ONE">
        <title>Transcriptome-Based Identification of ABC Transporters in the Western Tarnished Plant Bug Lygus hesperus.</title>
        <authorList>
            <person name="Hull J.J."/>
            <person name="Chaney K."/>
            <person name="Geib S.M."/>
            <person name="Fabrick J.A."/>
            <person name="Brent C.S."/>
            <person name="Walsh D."/>
            <person name="Lavine L.C."/>
        </authorList>
    </citation>
    <scope>NUCLEOTIDE SEQUENCE</scope>
</reference>
<dbReference type="EMBL" id="GBHO01029267">
    <property type="protein sequence ID" value="JAG14337.1"/>
    <property type="molecule type" value="Transcribed_RNA"/>
</dbReference>
<accession>A0A0A9X8J7</accession>
<protein>
    <submittedName>
        <fullName evidence="3">Putative arabinan endo-1,5-alpha-L-arabinosidase A</fullName>
    </submittedName>
</protein>
<evidence type="ECO:0000313" key="2">
    <source>
        <dbReference type="EMBL" id="JAG14337.1"/>
    </source>
</evidence>
<organism evidence="3">
    <name type="scientific">Lygus hesperus</name>
    <name type="common">Western plant bug</name>
    <dbReference type="NCBI Taxonomy" id="30085"/>
    <lineage>
        <taxon>Eukaryota</taxon>
        <taxon>Metazoa</taxon>
        <taxon>Ecdysozoa</taxon>
        <taxon>Arthropoda</taxon>
        <taxon>Hexapoda</taxon>
        <taxon>Insecta</taxon>
        <taxon>Pterygota</taxon>
        <taxon>Neoptera</taxon>
        <taxon>Paraneoptera</taxon>
        <taxon>Hemiptera</taxon>
        <taxon>Heteroptera</taxon>
        <taxon>Panheteroptera</taxon>
        <taxon>Cimicomorpha</taxon>
        <taxon>Miridae</taxon>
        <taxon>Mirini</taxon>
        <taxon>Lygus</taxon>
    </lineage>
</organism>